<organism evidence="3 4">
    <name type="scientific">Scleroderma citrinum Foug A</name>
    <dbReference type="NCBI Taxonomy" id="1036808"/>
    <lineage>
        <taxon>Eukaryota</taxon>
        <taxon>Fungi</taxon>
        <taxon>Dikarya</taxon>
        <taxon>Basidiomycota</taxon>
        <taxon>Agaricomycotina</taxon>
        <taxon>Agaricomycetes</taxon>
        <taxon>Agaricomycetidae</taxon>
        <taxon>Boletales</taxon>
        <taxon>Sclerodermatineae</taxon>
        <taxon>Sclerodermataceae</taxon>
        <taxon>Scleroderma</taxon>
    </lineage>
</organism>
<dbReference type="CDD" id="cd21407">
    <property type="entry name" value="1B_UPF1-like"/>
    <property type="match status" value="1"/>
</dbReference>
<reference evidence="4" key="2">
    <citation type="submission" date="2015-01" db="EMBL/GenBank/DDBJ databases">
        <title>Evolutionary Origins and Diversification of the Mycorrhizal Mutualists.</title>
        <authorList>
            <consortium name="DOE Joint Genome Institute"/>
            <consortium name="Mycorrhizal Genomics Consortium"/>
            <person name="Kohler A."/>
            <person name="Kuo A."/>
            <person name="Nagy L.G."/>
            <person name="Floudas D."/>
            <person name="Copeland A."/>
            <person name="Barry K.W."/>
            <person name="Cichocki N."/>
            <person name="Veneault-Fourrey C."/>
            <person name="LaButti K."/>
            <person name="Lindquist E.A."/>
            <person name="Lipzen A."/>
            <person name="Lundell T."/>
            <person name="Morin E."/>
            <person name="Murat C."/>
            <person name="Riley R."/>
            <person name="Ohm R."/>
            <person name="Sun H."/>
            <person name="Tunlid A."/>
            <person name="Henrissat B."/>
            <person name="Grigoriev I.V."/>
            <person name="Hibbett D.S."/>
            <person name="Martin F."/>
        </authorList>
    </citation>
    <scope>NUCLEOTIDE SEQUENCE [LARGE SCALE GENOMIC DNA]</scope>
    <source>
        <strain evidence="4">Foug A</strain>
    </source>
</reference>
<dbReference type="CDD" id="cd21400">
    <property type="entry name" value="ZBD_UPF1-like"/>
    <property type="match status" value="1"/>
</dbReference>
<dbReference type="GO" id="GO:0003724">
    <property type="term" value="F:RNA helicase activity"/>
    <property type="evidence" value="ECO:0007669"/>
    <property type="project" value="InterPro"/>
</dbReference>
<keyword evidence="4" id="KW-1185">Reference proteome</keyword>
<dbReference type="GO" id="GO:0005524">
    <property type="term" value="F:ATP binding"/>
    <property type="evidence" value="ECO:0007669"/>
    <property type="project" value="InterPro"/>
</dbReference>
<evidence type="ECO:0000259" key="2">
    <source>
        <dbReference type="PROSITE" id="PS51997"/>
    </source>
</evidence>
<feature type="domain" description="Upf1" evidence="2">
    <location>
        <begin position="116"/>
        <end position="271"/>
    </location>
</feature>
<feature type="region of interest" description="C4" evidence="1">
    <location>
        <begin position="184"/>
        <end position="214"/>
    </location>
</feature>
<dbReference type="Pfam" id="PF09416">
    <property type="entry name" value="UPF1_Zn_bind"/>
    <property type="match status" value="1"/>
</dbReference>
<proteinExistence type="predicted"/>
<keyword evidence="1" id="KW-0862">Zinc</keyword>
<protein>
    <recommendedName>
        <fullName evidence="2">Upf1 domain-containing protein</fullName>
    </recommendedName>
</protein>
<dbReference type="STRING" id="1036808.A0A0C3E0N2"/>
<accession>A0A0C3E0N2</accession>
<reference evidence="3 4" key="1">
    <citation type="submission" date="2014-04" db="EMBL/GenBank/DDBJ databases">
        <authorList>
            <consortium name="DOE Joint Genome Institute"/>
            <person name="Kuo A."/>
            <person name="Kohler A."/>
            <person name="Nagy L.G."/>
            <person name="Floudas D."/>
            <person name="Copeland A."/>
            <person name="Barry K.W."/>
            <person name="Cichocki N."/>
            <person name="Veneault-Fourrey C."/>
            <person name="LaButti K."/>
            <person name="Lindquist E.A."/>
            <person name="Lipzen A."/>
            <person name="Lundell T."/>
            <person name="Morin E."/>
            <person name="Murat C."/>
            <person name="Sun H."/>
            <person name="Tunlid A."/>
            <person name="Henrissat B."/>
            <person name="Grigoriev I.V."/>
            <person name="Hibbett D.S."/>
            <person name="Martin F."/>
            <person name="Nordberg H.P."/>
            <person name="Cantor M.N."/>
            <person name="Hua S.X."/>
        </authorList>
    </citation>
    <scope>NUCLEOTIDE SEQUENCE [LARGE SCALE GENOMIC DNA]</scope>
    <source>
        <strain evidence="3 4">Foug A</strain>
    </source>
</reference>
<evidence type="ECO:0000313" key="3">
    <source>
        <dbReference type="EMBL" id="KIM62059.1"/>
    </source>
</evidence>
<dbReference type="HOGENOM" id="CLU_042835_0_0_1"/>
<gene>
    <name evidence="3" type="ORF">SCLCIDRAFT_844012</name>
</gene>
<keyword evidence="1" id="KW-0479">Metal-binding</keyword>
<dbReference type="InParanoid" id="A0A0C3E0N2"/>
<feature type="region of interest" description="C3H" evidence="1">
    <location>
        <begin position="124"/>
        <end position="156"/>
    </location>
</feature>
<dbReference type="Proteomes" id="UP000053989">
    <property type="component" value="Unassembled WGS sequence"/>
</dbReference>
<dbReference type="InterPro" id="IPR018999">
    <property type="entry name" value="UPF1_CH/ZBD"/>
</dbReference>
<dbReference type="GO" id="GO:0008270">
    <property type="term" value="F:zinc ion binding"/>
    <property type="evidence" value="ECO:0007669"/>
    <property type="project" value="UniProtKB-UniRule"/>
</dbReference>
<dbReference type="InterPro" id="IPR040812">
    <property type="entry name" value="UPF1_1B_dom"/>
</dbReference>
<sequence length="496" mass="55893">MTHTNRGCAWEQADLSSGVKSQQSRRQSTATTMDSFDNFQYDSASSYGGGISVIDDNSSVYTATTDKLSVDLSALSITDDRSQTFLADREGHHHASHSGIDDDFDAVLDDLKDEGTVDLPAHACSYCGIHSPASVVKCLICSKWFCNSRGNTSASHIVNHLVRAKHKEVILHAESPLGETTPECYHCGSKNVFMLGFIPAKSDTVVVLLCRQPCAATTKDMSWNASLWAPLIDDRSFLSWLVKPPSETEQLRSRQISFNQINRLEDLWRENANATLEDLEKPGVDDEPQPILMRYEDAYQYQNIFGPLVKIEADYDKRLKESQTQTDITIRWDLGLNQKRVAWFGMPKLESGEVRLAVGDELRLKYQGELHKPWEGVGHVIKIPNNVSDEIGLELRKTEGVPTECTHGFSADFVWKSTSFDRMQLAMKTFAVDEKSVNGYIYHKLLGHEVEPQSLRTQMPKRFSAPGLPELNHSQMDHLEQGRQSRLRQLCTILRR</sequence>
<evidence type="ECO:0000256" key="1">
    <source>
        <dbReference type="PROSITE-ProRule" id="PRU01341"/>
    </source>
</evidence>
<dbReference type="GO" id="GO:0005737">
    <property type="term" value="C:cytoplasm"/>
    <property type="evidence" value="ECO:0007669"/>
    <property type="project" value="InterPro"/>
</dbReference>
<dbReference type="OrthoDB" id="6513042at2759"/>
<dbReference type="Gene3D" id="2.40.30.230">
    <property type="match status" value="1"/>
</dbReference>
<feature type="region of interest" description="CC/SHH/C" evidence="1">
    <location>
        <begin position="138"/>
        <end position="166"/>
    </location>
</feature>
<dbReference type="GO" id="GO:0003723">
    <property type="term" value="F:RNA binding"/>
    <property type="evidence" value="ECO:0007669"/>
    <property type="project" value="InterPro"/>
</dbReference>
<dbReference type="EMBL" id="KN822045">
    <property type="protein sequence ID" value="KIM62059.1"/>
    <property type="molecule type" value="Genomic_DNA"/>
</dbReference>
<dbReference type="Pfam" id="PF18141">
    <property type="entry name" value="UPF1_1B_dom"/>
    <property type="match status" value="1"/>
</dbReference>
<evidence type="ECO:0000313" key="4">
    <source>
        <dbReference type="Proteomes" id="UP000053989"/>
    </source>
</evidence>
<dbReference type="PROSITE" id="PS51997">
    <property type="entry name" value="UPF1_CH_RICH"/>
    <property type="match status" value="1"/>
</dbReference>
<name>A0A0C3E0N2_9AGAM</name>
<dbReference type="AlphaFoldDB" id="A0A0C3E0N2"/>
<keyword evidence="1" id="KW-0863">Zinc-finger</keyword>
<dbReference type="GO" id="GO:0000184">
    <property type="term" value="P:nuclear-transcribed mRNA catabolic process, nonsense-mediated decay"/>
    <property type="evidence" value="ECO:0007669"/>
    <property type="project" value="InterPro"/>
</dbReference>